<dbReference type="SUPFAM" id="SSF53335">
    <property type="entry name" value="S-adenosyl-L-methionine-dependent methyltransferases"/>
    <property type="match status" value="1"/>
</dbReference>
<dbReference type="EMBL" id="CAKOFQ010007112">
    <property type="protein sequence ID" value="CAH1991420.1"/>
    <property type="molecule type" value="Genomic_DNA"/>
</dbReference>
<dbReference type="AlphaFoldDB" id="A0A9P0LBP8"/>
<evidence type="ECO:0000256" key="1">
    <source>
        <dbReference type="ARBA" id="ARBA00005369"/>
    </source>
</evidence>
<feature type="compositionally biased region" description="Basic and acidic residues" evidence="2">
    <location>
        <begin position="304"/>
        <end position="342"/>
    </location>
</feature>
<organism evidence="3 4">
    <name type="scientific">Acanthoscelides obtectus</name>
    <name type="common">Bean weevil</name>
    <name type="synonym">Bruchus obtectus</name>
    <dbReference type="NCBI Taxonomy" id="200917"/>
    <lineage>
        <taxon>Eukaryota</taxon>
        <taxon>Metazoa</taxon>
        <taxon>Ecdysozoa</taxon>
        <taxon>Arthropoda</taxon>
        <taxon>Hexapoda</taxon>
        <taxon>Insecta</taxon>
        <taxon>Pterygota</taxon>
        <taxon>Neoptera</taxon>
        <taxon>Endopterygota</taxon>
        <taxon>Coleoptera</taxon>
        <taxon>Polyphaga</taxon>
        <taxon>Cucujiformia</taxon>
        <taxon>Chrysomeloidea</taxon>
        <taxon>Chrysomelidae</taxon>
        <taxon>Bruchinae</taxon>
        <taxon>Bruchini</taxon>
        <taxon>Acanthoscelides</taxon>
    </lineage>
</organism>
<dbReference type="GO" id="GO:0005737">
    <property type="term" value="C:cytoplasm"/>
    <property type="evidence" value="ECO:0007669"/>
    <property type="project" value="TreeGrafter"/>
</dbReference>
<feature type="region of interest" description="Disordered" evidence="2">
    <location>
        <begin position="298"/>
        <end position="521"/>
    </location>
</feature>
<dbReference type="OrthoDB" id="10257972at2759"/>
<comment type="similarity">
    <text evidence="1">Belongs to the methyltransferase superfamily. L-isoaspartyl/D-aspartyl protein methyltransferase family.</text>
</comment>
<dbReference type="GO" id="GO:0004719">
    <property type="term" value="F:protein-L-isoaspartate (D-aspartate) O-methyltransferase activity"/>
    <property type="evidence" value="ECO:0007669"/>
    <property type="project" value="InterPro"/>
</dbReference>
<dbReference type="InterPro" id="IPR000682">
    <property type="entry name" value="PCMT"/>
</dbReference>
<feature type="compositionally biased region" description="Low complexity" evidence="2">
    <location>
        <begin position="345"/>
        <end position="363"/>
    </location>
</feature>
<evidence type="ECO:0000313" key="3">
    <source>
        <dbReference type="EMBL" id="CAH1991420.1"/>
    </source>
</evidence>
<feature type="compositionally biased region" description="Basic and acidic residues" evidence="2">
    <location>
        <begin position="383"/>
        <end position="396"/>
    </location>
</feature>
<gene>
    <name evidence="3" type="ORF">ACAOBT_LOCUS20258</name>
</gene>
<protein>
    <submittedName>
        <fullName evidence="3">Uncharacterized protein</fullName>
    </submittedName>
</protein>
<dbReference type="Proteomes" id="UP001152888">
    <property type="component" value="Unassembled WGS sequence"/>
</dbReference>
<dbReference type="InterPro" id="IPR029063">
    <property type="entry name" value="SAM-dependent_MTases_sf"/>
</dbReference>
<accession>A0A9P0LBP8</accession>
<keyword evidence="4" id="KW-1185">Reference proteome</keyword>
<dbReference type="Pfam" id="PF01135">
    <property type="entry name" value="PCMT"/>
    <property type="match status" value="1"/>
</dbReference>
<dbReference type="PANTHER" id="PTHR11579">
    <property type="entry name" value="PROTEIN-L-ISOASPARTATE O-METHYLTRANSFERASE"/>
    <property type="match status" value="1"/>
</dbReference>
<feature type="region of interest" description="Disordered" evidence="2">
    <location>
        <begin position="533"/>
        <end position="553"/>
    </location>
</feature>
<proteinExistence type="inferred from homology"/>
<name>A0A9P0LBP8_ACAOB</name>
<evidence type="ECO:0000313" key="4">
    <source>
        <dbReference type="Proteomes" id="UP001152888"/>
    </source>
</evidence>
<comment type="caution">
    <text evidence="3">The sequence shown here is derived from an EMBL/GenBank/DDBJ whole genome shotgun (WGS) entry which is preliminary data.</text>
</comment>
<feature type="compositionally biased region" description="Basic and acidic residues" evidence="2">
    <location>
        <begin position="544"/>
        <end position="553"/>
    </location>
</feature>
<feature type="compositionally biased region" description="Basic and acidic residues" evidence="2">
    <location>
        <begin position="416"/>
        <end position="436"/>
    </location>
</feature>
<dbReference type="PANTHER" id="PTHR11579:SF9">
    <property type="entry name" value="PROTEIN-L-ISOASPARTATE O-METHYLTRANSFERASE"/>
    <property type="match status" value="1"/>
</dbReference>
<reference evidence="3" key="1">
    <citation type="submission" date="2022-03" db="EMBL/GenBank/DDBJ databases">
        <authorList>
            <person name="Sayadi A."/>
        </authorList>
    </citation>
    <scope>NUCLEOTIDE SEQUENCE</scope>
</reference>
<evidence type="ECO:0000256" key="2">
    <source>
        <dbReference type="SAM" id="MobiDB-lite"/>
    </source>
</evidence>
<feature type="compositionally biased region" description="Acidic residues" evidence="2">
    <location>
        <begin position="437"/>
        <end position="446"/>
    </location>
</feature>
<sequence>MGGVASTSKNNDDLIDNLLAADYIKTPTIERVFRAVDRGEYFLHDSRSNAYKDIAWKSGNLHLSAPCIYSEVMEALCLEPGLSFLNLGSGTGYLSTMVGLVLGIYGVNHGIEYHADVVQYANRKQDEFKKYSGAIDEFDYCEPKFIQGNCLCLSSDCFMRYDRVYCSAACPEQYEAYMKNLLKVGGILVMPLHDQLLQVKRKSESNWVTKNLLPVSFASIIQPPEGCTDLVSIIEVEPPSLQSLSRSLIRINLRKTITVTPPVKRPRKVKGVLRRMVVPIVESEDSTDDEKAVIIEYYPSGSEPEQKDEKMDTVHEETTAESSDGKSTKSEGKVEVETKAVIEHNSSTTNNGGTNNGSGSSTDGKTDKTVKPSTSSNCRRRRSLESNDSREDERQESSGAISDIEGVFVDLVNVLRGERREDRRDRREDRQERQVNNEDEDDDSNDREDSEHSKRGPTGDGREGKKKKKRVKIFGTVGSGFIGVDQEQHSDDVSSTDSDSDSNPNQDKRKKRFLSEDARSRMFNPARVVTQLLHYSSSDNEKEEEQKVDYDERRMYQTPYTERMRSKIQELPLPPILKRYLNYYREF</sequence>
<dbReference type="Gene3D" id="3.40.50.150">
    <property type="entry name" value="Vaccinia Virus protein VP39"/>
    <property type="match status" value="1"/>
</dbReference>